<organism evidence="2 3">
    <name type="scientific">Mycena rosella</name>
    <name type="common">Pink bonnet</name>
    <name type="synonym">Agaricus rosellus</name>
    <dbReference type="NCBI Taxonomy" id="1033263"/>
    <lineage>
        <taxon>Eukaryota</taxon>
        <taxon>Fungi</taxon>
        <taxon>Dikarya</taxon>
        <taxon>Basidiomycota</taxon>
        <taxon>Agaricomycotina</taxon>
        <taxon>Agaricomycetes</taxon>
        <taxon>Agaricomycetidae</taxon>
        <taxon>Agaricales</taxon>
        <taxon>Marasmiineae</taxon>
        <taxon>Mycenaceae</taxon>
        <taxon>Mycena</taxon>
    </lineage>
</organism>
<sequence length="680" mass="74985">MLSLLTARALVDQLPVLLATSPYSAPAANACDIFVVSDHQRRGASAVTHPIPSDDDAKWDLWSRAFEQLVFLKCMPHSCFSQGRHDASVASNLRDSIVCGARTGGVCDPGTPRRCRCEESSPCSNTDPRAFPVDICTSFPRKPGCPTCRDHPLIAQSQRHALPLNSAPEWPLHQKVNTHSELLPAIQCASGQAEAAERPQTLYVPLRFLNSDFPAQSGESAPFRARRAKDGVLHALSVRGCEVARRQAIPAQLAQPNRILTYRSRSPAAIRRESAGTARTTGAQVGVKPTTRGARLLRFPQGDLWCWSGSRWVWCFDCPRLSHRRREVDAILAGSLTRHGRTDLPARPLLLSACKVRAASLLGTASDLRILLLSSQAATSSYAGATRLLRGCYAGATRVLRKCYAVLRAPTRVLQASTAIYELLRAPTHCSELLRQSYKLLRAPTPLLRHSTSCYAALRLLRRSYEPLPYFSKVLLGPMAALRVPTSSYELLRRNPNPTTRLYALLRGCYASATTCYAVATRLLRECYAAATLLLWSAPEIGTFATMLRALRAPTSAPEWAQGLLMFEVLGGNSECNIKVIPHDLDHAQLGNFSNIHQSFLRKLLDFDDLHSQLKISRNRSISQPSDDPLMRPDVRSRNSGDAFLSWSDMPPLTSSSEVTNGYCWLAIVDTADFKKVYGF</sequence>
<dbReference type="EMBL" id="JARKIE010000037">
    <property type="protein sequence ID" value="KAJ7695766.1"/>
    <property type="molecule type" value="Genomic_DNA"/>
</dbReference>
<dbReference type="AlphaFoldDB" id="A0AAD7DN58"/>
<keyword evidence="1" id="KW-0732">Signal</keyword>
<keyword evidence="3" id="KW-1185">Reference proteome</keyword>
<dbReference type="Proteomes" id="UP001221757">
    <property type="component" value="Unassembled WGS sequence"/>
</dbReference>
<comment type="caution">
    <text evidence="2">The sequence shown here is derived from an EMBL/GenBank/DDBJ whole genome shotgun (WGS) entry which is preliminary data.</text>
</comment>
<evidence type="ECO:0000256" key="1">
    <source>
        <dbReference type="SAM" id="SignalP"/>
    </source>
</evidence>
<protein>
    <submittedName>
        <fullName evidence="2">Uncharacterized protein</fullName>
    </submittedName>
</protein>
<proteinExistence type="predicted"/>
<evidence type="ECO:0000313" key="3">
    <source>
        <dbReference type="Proteomes" id="UP001221757"/>
    </source>
</evidence>
<accession>A0AAD7DN58</accession>
<evidence type="ECO:0000313" key="2">
    <source>
        <dbReference type="EMBL" id="KAJ7695766.1"/>
    </source>
</evidence>
<reference evidence="2" key="1">
    <citation type="submission" date="2023-03" db="EMBL/GenBank/DDBJ databases">
        <title>Massive genome expansion in bonnet fungi (Mycena s.s.) driven by repeated elements and novel gene families across ecological guilds.</title>
        <authorList>
            <consortium name="Lawrence Berkeley National Laboratory"/>
            <person name="Harder C.B."/>
            <person name="Miyauchi S."/>
            <person name="Viragh M."/>
            <person name="Kuo A."/>
            <person name="Thoen E."/>
            <person name="Andreopoulos B."/>
            <person name="Lu D."/>
            <person name="Skrede I."/>
            <person name="Drula E."/>
            <person name="Henrissat B."/>
            <person name="Morin E."/>
            <person name="Kohler A."/>
            <person name="Barry K."/>
            <person name="LaButti K."/>
            <person name="Morin E."/>
            <person name="Salamov A."/>
            <person name="Lipzen A."/>
            <person name="Mereny Z."/>
            <person name="Hegedus B."/>
            <person name="Baldrian P."/>
            <person name="Stursova M."/>
            <person name="Weitz H."/>
            <person name="Taylor A."/>
            <person name="Grigoriev I.V."/>
            <person name="Nagy L.G."/>
            <person name="Martin F."/>
            <person name="Kauserud H."/>
        </authorList>
    </citation>
    <scope>NUCLEOTIDE SEQUENCE</scope>
    <source>
        <strain evidence="2">CBHHK067</strain>
    </source>
</reference>
<gene>
    <name evidence="2" type="ORF">B0H17DRAFT_1271277</name>
</gene>
<feature type="chain" id="PRO_5042155838" evidence="1">
    <location>
        <begin position="20"/>
        <end position="680"/>
    </location>
</feature>
<feature type="signal peptide" evidence="1">
    <location>
        <begin position="1"/>
        <end position="19"/>
    </location>
</feature>
<name>A0AAD7DN58_MYCRO</name>